<evidence type="ECO:0000313" key="1">
    <source>
        <dbReference type="EMBL" id="EEF29699.1"/>
    </source>
</evidence>
<reference evidence="2" key="1">
    <citation type="journal article" date="2010" name="Nat. Biotechnol.">
        <title>Draft genome sequence of the oilseed species Ricinus communis.</title>
        <authorList>
            <person name="Chan A.P."/>
            <person name="Crabtree J."/>
            <person name="Zhao Q."/>
            <person name="Lorenzi H."/>
            <person name="Orvis J."/>
            <person name="Puiu D."/>
            <person name="Melake-Berhan A."/>
            <person name="Jones K.M."/>
            <person name="Redman J."/>
            <person name="Chen G."/>
            <person name="Cahoon E.B."/>
            <person name="Gedil M."/>
            <person name="Stanke M."/>
            <person name="Haas B.J."/>
            <person name="Wortman J.R."/>
            <person name="Fraser-Liggett C.M."/>
            <person name="Ravel J."/>
            <person name="Rabinowicz P.D."/>
        </authorList>
    </citation>
    <scope>NUCLEOTIDE SEQUENCE [LARGE SCALE GENOMIC DNA]</scope>
    <source>
        <strain evidence="2">cv. Hale</strain>
    </source>
</reference>
<dbReference type="AlphaFoldDB" id="B9T367"/>
<evidence type="ECO:0000313" key="2">
    <source>
        <dbReference type="Proteomes" id="UP000008311"/>
    </source>
</evidence>
<dbReference type="InParanoid" id="B9T367"/>
<gene>
    <name evidence="1" type="ORF">RCOM_0129380</name>
</gene>
<proteinExistence type="predicted"/>
<keyword evidence="2" id="KW-1185">Reference proteome</keyword>
<name>B9T367_RICCO</name>
<protein>
    <submittedName>
        <fullName evidence="1">Uncharacterized protein</fullName>
    </submittedName>
</protein>
<dbReference type="Proteomes" id="UP000008311">
    <property type="component" value="Unassembled WGS sequence"/>
</dbReference>
<dbReference type="EMBL" id="EQ974402">
    <property type="protein sequence ID" value="EEF29699.1"/>
    <property type="molecule type" value="Genomic_DNA"/>
</dbReference>
<accession>B9T367</accession>
<sequence>MALSEGERPSAHRYWESLALFDKVKDVKDARLTVGSSVAKRIKIESNRCYEL</sequence>
<organism evidence="1 2">
    <name type="scientific">Ricinus communis</name>
    <name type="common">Castor bean</name>
    <dbReference type="NCBI Taxonomy" id="3988"/>
    <lineage>
        <taxon>Eukaryota</taxon>
        <taxon>Viridiplantae</taxon>
        <taxon>Streptophyta</taxon>
        <taxon>Embryophyta</taxon>
        <taxon>Tracheophyta</taxon>
        <taxon>Spermatophyta</taxon>
        <taxon>Magnoliopsida</taxon>
        <taxon>eudicotyledons</taxon>
        <taxon>Gunneridae</taxon>
        <taxon>Pentapetalae</taxon>
        <taxon>rosids</taxon>
        <taxon>fabids</taxon>
        <taxon>Malpighiales</taxon>
        <taxon>Euphorbiaceae</taxon>
        <taxon>Acalyphoideae</taxon>
        <taxon>Acalypheae</taxon>
        <taxon>Ricinus</taxon>
    </lineage>
</organism>